<evidence type="ECO:0000313" key="4">
    <source>
        <dbReference type="EMBL" id="KAG5182919.1"/>
    </source>
</evidence>
<keyword evidence="5" id="KW-1185">Reference proteome</keyword>
<feature type="transmembrane region" description="Helical" evidence="2">
    <location>
        <begin position="15"/>
        <end position="33"/>
    </location>
</feature>
<evidence type="ECO:0000256" key="1">
    <source>
        <dbReference type="SAM" id="MobiDB-lite"/>
    </source>
</evidence>
<evidence type="ECO:0000313" key="3">
    <source>
        <dbReference type="EMBL" id="KAG5182037.1"/>
    </source>
</evidence>
<dbReference type="AlphaFoldDB" id="A0A836CDS9"/>
<dbReference type="EMBL" id="JAFCMP010000278">
    <property type="protein sequence ID" value="KAG5182037.1"/>
    <property type="molecule type" value="Genomic_DNA"/>
</dbReference>
<sequence length="175" mass="19374">MQNTMNAESAFGHRALASLVVCVYGMIVATSVMRHGDRHKTRHMTMRAVSLLRDAARSSLRADRDGADATDAYADAARARIYIAAVERLLSAEDVAHLSGISLDKMREYVDEQLSRTRSQLPREEDAATPAPAPAANQNRRPTVEGWQSLYAPTYLDRYAQDASAPAAKVKRSRW</sequence>
<proteinExistence type="predicted"/>
<reference evidence="3" key="1">
    <citation type="submission" date="2021-02" db="EMBL/GenBank/DDBJ databases">
        <title>First Annotated Genome of the Yellow-green Alga Tribonema minus.</title>
        <authorList>
            <person name="Mahan K.M."/>
        </authorList>
    </citation>
    <scope>NUCLEOTIDE SEQUENCE</scope>
    <source>
        <strain evidence="3">UTEX B ZZ1240</strain>
    </source>
</reference>
<comment type="caution">
    <text evidence="3">The sequence shown here is derived from an EMBL/GenBank/DDBJ whole genome shotgun (WGS) entry which is preliminary data.</text>
</comment>
<gene>
    <name evidence="4" type="ORF">JKP88DRAFT_272887</name>
    <name evidence="3" type="ORF">JKP88DRAFT_290691</name>
</gene>
<evidence type="ECO:0000256" key="2">
    <source>
        <dbReference type="SAM" id="Phobius"/>
    </source>
</evidence>
<organism evidence="3 5">
    <name type="scientific">Tribonema minus</name>
    <dbReference type="NCBI Taxonomy" id="303371"/>
    <lineage>
        <taxon>Eukaryota</taxon>
        <taxon>Sar</taxon>
        <taxon>Stramenopiles</taxon>
        <taxon>Ochrophyta</taxon>
        <taxon>PX clade</taxon>
        <taxon>Xanthophyceae</taxon>
        <taxon>Tribonematales</taxon>
        <taxon>Tribonemataceae</taxon>
        <taxon>Tribonema</taxon>
    </lineage>
</organism>
<dbReference type="EMBL" id="JAFCMP010000223">
    <property type="protein sequence ID" value="KAG5182919.1"/>
    <property type="molecule type" value="Genomic_DNA"/>
</dbReference>
<protein>
    <submittedName>
        <fullName evidence="3">Uncharacterized protein</fullName>
    </submittedName>
</protein>
<evidence type="ECO:0000313" key="5">
    <source>
        <dbReference type="Proteomes" id="UP000664859"/>
    </source>
</evidence>
<feature type="compositionally biased region" description="Basic and acidic residues" evidence="1">
    <location>
        <begin position="114"/>
        <end position="126"/>
    </location>
</feature>
<accession>A0A836CDS9</accession>
<keyword evidence="2" id="KW-0812">Transmembrane</keyword>
<name>A0A836CDS9_9STRA</name>
<keyword evidence="2" id="KW-0472">Membrane</keyword>
<feature type="region of interest" description="Disordered" evidence="1">
    <location>
        <begin position="114"/>
        <end position="145"/>
    </location>
</feature>
<dbReference type="Proteomes" id="UP000664859">
    <property type="component" value="Unassembled WGS sequence"/>
</dbReference>
<keyword evidence="2" id="KW-1133">Transmembrane helix</keyword>